<reference evidence="1 2" key="2">
    <citation type="journal article" date="2019" name="G3 (Bethesda)">
        <title>Hybrid Assembly of the Genome of the Entomopathogenic Nematode Steinernema carpocapsae Identifies the X-Chromosome.</title>
        <authorList>
            <person name="Serra L."/>
            <person name="Macchietto M."/>
            <person name="Macias-Munoz A."/>
            <person name="McGill C.J."/>
            <person name="Rodriguez I.M."/>
            <person name="Rodriguez B."/>
            <person name="Murad R."/>
            <person name="Mortazavi A."/>
        </authorList>
    </citation>
    <scope>NUCLEOTIDE SEQUENCE [LARGE SCALE GENOMIC DNA]</scope>
    <source>
        <strain evidence="1 2">ALL</strain>
    </source>
</reference>
<proteinExistence type="predicted"/>
<dbReference type="EMBL" id="AZBU02000001">
    <property type="protein sequence ID" value="TMS34134.1"/>
    <property type="molecule type" value="Genomic_DNA"/>
</dbReference>
<evidence type="ECO:0000313" key="1">
    <source>
        <dbReference type="EMBL" id="TMS34134.1"/>
    </source>
</evidence>
<organism evidence="1 2">
    <name type="scientific">Steinernema carpocapsae</name>
    <name type="common">Entomopathogenic nematode</name>
    <dbReference type="NCBI Taxonomy" id="34508"/>
    <lineage>
        <taxon>Eukaryota</taxon>
        <taxon>Metazoa</taxon>
        <taxon>Ecdysozoa</taxon>
        <taxon>Nematoda</taxon>
        <taxon>Chromadorea</taxon>
        <taxon>Rhabditida</taxon>
        <taxon>Tylenchina</taxon>
        <taxon>Panagrolaimomorpha</taxon>
        <taxon>Strongyloidoidea</taxon>
        <taxon>Steinernematidae</taxon>
        <taxon>Steinernema</taxon>
    </lineage>
</organism>
<sequence>MPKRLIQSRYSQVRQVFGEWLCCVLVSIQTSAQNVKGSRVPSAYNILSAVANRCTEPQKALRRGNFTKTTVCRIVKIAFVKNKAGKIEVESKNTRIHFSILFFKQFAVTKGRGKMNSAPLLNLKNNPRH</sequence>
<dbReference type="Proteomes" id="UP000298663">
    <property type="component" value="Unassembled WGS sequence"/>
</dbReference>
<dbReference type="AlphaFoldDB" id="A0A4U8UM82"/>
<comment type="caution">
    <text evidence="1">The sequence shown here is derived from an EMBL/GenBank/DDBJ whole genome shotgun (WGS) entry which is preliminary data.</text>
</comment>
<evidence type="ECO:0000313" key="2">
    <source>
        <dbReference type="Proteomes" id="UP000298663"/>
    </source>
</evidence>
<accession>A0A4U8UM82</accession>
<reference evidence="1 2" key="1">
    <citation type="journal article" date="2015" name="Genome Biol.">
        <title>Comparative genomics of Steinernema reveals deeply conserved gene regulatory networks.</title>
        <authorList>
            <person name="Dillman A.R."/>
            <person name="Macchietto M."/>
            <person name="Porter C.F."/>
            <person name="Rogers A."/>
            <person name="Williams B."/>
            <person name="Antoshechkin I."/>
            <person name="Lee M.M."/>
            <person name="Goodwin Z."/>
            <person name="Lu X."/>
            <person name="Lewis E.E."/>
            <person name="Goodrich-Blair H."/>
            <person name="Stock S.P."/>
            <person name="Adams B.J."/>
            <person name="Sternberg P.W."/>
            <person name="Mortazavi A."/>
        </authorList>
    </citation>
    <scope>NUCLEOTIDE SEQUENCE [LARGE SCALE GENOMIC DNA]</scope>
    <source>
        <strain evidence="1 2">ALL</strain>
    </source>
</reference>
<gene>
    <name evidence="1" type="ORF">L596_001777</name>
</gene>
<name>A0A4U8UM82_STECR</name>
<protein>
    <submittedName>
        <fullName evidence="1">Uncharacterized protein</fullName>
    </submittedName>
</protein>
<keyword evidence="2" id="KW-1185">Reference proteome</keyword>